<feature type="binding site" evidence="4">
    <location>
        <position position="544"/>
    </location>
    <ligand>
        <name>Zn(2+)</name>
        <dbReference type="ChEBI" id="CHEBI:29105"/>
        <label>1</label>
    </ligand>
</feature>
<reference evidence="8" key="1">
    <citation type="submission" date="2023-03" db="EMBL/GenBank/DDBJ databases">
        <title>Mating type loci evolution in Malassezia.</title>
        <authorList>
            <person name="Coelho M.A."/>
        </authorList>
    </citation>
    <scope>NUCLEOTIDE SEQUENCE</scope>
    <source>
        <strain evidence="8">CBS 11721</strain>
    </source>
</reference>
<feature type="disulfide bond" evidence="5">
    <location>
        <begin position="283"/>
        <end position="319"/>
    </location>
</feature>
<dbReference type="PANTHER" id="PTHR10340">
    <property type="entry name" value="SPHINGOMYELIN PHOSPHODIESTERASE"/>
    <property type="match status" value="1"/>
</dbReference>
<feature type="binding site" evidence="4">
    <location>
        <position position="505"/>
    </location>
    <ligand>
        <name>Zn(2+)</name>
        <dbReference type="ChEBI" id="CHEBI:29105"/>
        <label>2</label>
    </ligand>
</feature>
<keyword evidence="4" id="KW-0479">Metal-binding</keyword>
<keyword evidence="9" id="KW-1185">Reference proteome</keyword>
<feature type="binding site" evidence="4">
    <location>
        <position position="391"/>
    </location>
    <ligand>
        <name>Zn(2+)</name>
        <dbReference type="ChEBI" id="CHEBI:29105"/>
        <label>2</label>
    </ligand>
</feature>
<feature type="signal peptide" evidence="6">
    <location>
        <begin position="1"/>
        <end position="16"/>
    </location>
</feature>
<keyword evidence="2" id="KW-0325">Glycoprotein</keyword>
<dbReference type="GO" id="GO:0016798">
    <property type="term" value="F:hydrolase activity, acting on glycosyl bonds"/>
    <property type="evidence" value="ECO:0007669"/>
    <property type="project" value="UniProtKB-KW"/>
</dbReference>
<dbReference type="GO" id="GO:0005615">
    <property type="term" value="C:extracellular space"/>
    <property type="evidence" value="ECO:0007669"/>
    <property type="project" value="TreeGrafter"/>
</dbReference>
<feature type="domain" description="Calcineurin-like phosphoesterase" evidence="7">
    <location>
        <begin position="252"/>
        <end position="545"/>
    </location>
</feature>
<evidence type="ECO:0000313" key="8">
    <source>
        <dbReference type="EMBL" id="WFD36531.1"/>
    </source>
</evidence>
<comment type="similarity">
    <text evidence="3">Belongs to the acid sphingomyelinase family.</text>
</comment>
<dbReference type="SUPFAM" id="SSF56300">
    <property type="entry name" value="Metallo-dependent phosphatases"/>
    <property type="match status" value="1"/>
</dbReference>
<evidence type="ECO:0000259" key="7">
    <source>
        <dbReference type="Pfam" id="PF00149"/>
    </source>
</evidence>
<feature type="binding site" evidence="4">
    <location>
        <position position="542"/>
    </location>
    <ligand>
        <name>Zn(2+)</name>
        <dbReference type="ChEBI" id="CHEBI:29105"/>
        <label>2</label>
    </ligand>
</feature>
<protein>
    <recommendedName>
        <fullName evidence="3">Sphingomyelin phosphodiesterase</fullName>
    </recommendedName>
</protein>
<accession>A0AAF0ETG8</accession>
<keyword evidence="1 3" id="KW-0378">Hydrolase</keyword>
<comment type="function">
    <text evidence="3">Converts sphingomyelin to ceramide.</text>
</comment>
<dbReference type="PIRSF" id="PIRSF000948">
    <property type="entry name" value="Sphingomy_PDE"/>
    <property type="match status" value="1"/>
</dbReference>
<dbReference type="Proteomes" id="UP001219933">
    <property type="component" value="Chromosome 5"/>
</dbReference>
<organism evidence="8 9">
    <name type="scientific">Malassezia cuniculi</name>
    <dbReference type="NCBI Taxonomy" id="948313"/>
    <lineage>
        <taxon>Eukaryota</taxon>
        <taxon>Fungi</taxon>
        <taxon>Dikarya</taxon>
        <taxon>Basidiomycota</taxon>
        <taxon>Ustilaginomycotina</taxon>
        <taxon>Malasseziomycetes</taxon>
        <taxon>Malasseziales</taxon>
        <taxon>Malasseziaceae</taxon>
        <taxon>Malassezia</taxon>
    </lineage>
</organism>
<dbReference type="PANTHER" id="PTHR10340:SF27">
    <property type="entry name" value="ACL091CP"/>
    <property type="match status" value="1"/>
</dbReference>
<keyword evidence="5" id="KW-1015">Disulfide bond</keyword>
<feature type="disulfide bond" evidence="5">
    <location>
        <begin position="703"/>
        <end position="708"/>
    </location>
</feature>
<keyword evidence="4" id="KW-0862">Zinc</keyword>
<dbReference type="Pfam" id="PF00149">
    <property type="entry name" value="Metallophos"/>
    <property type="match status" value="1"/>
</dbReference>
<keyword evidence="3" id="KW-0326">Glycosidase</keyword>
<dbReference type="EMBL" id="CP119881">
    <property type="protein sequence ID" value="WFD36531.1"/>
    <property type="molecule type" value="Genomic_DNA"/>
</dbReference>
<name>A0AAF0ETG8_9BASI</name>
<dbReference type="CDD" id="cd00842">
    <property type="entry name" value="MPP_ASMase"/>
    <property type="match status" value="1"/>
</dbReference>
<feature type="binding site" evidence="4">
    <location>
        <position position="350"/>
    </location>
    <ligand>
        <name>Zn(2+)</name>
        <dbReference type="ChEBI" id="CHEBI:29105"/>
        <label>2</label>
    </ligand>
</feature>
<evidence type="ECO:0000256" key="5">
    <source>
        <dbReference type="PIRSR" id="PIRSR000948-2"/>
    </source>
</evidence>
<dbReference type="AlphaFoldDB" id="A0AAF0ETG8"/>
<evidence type="ECO:0000256" key="3">
    <source>
        <dbReference type="PIRNR" id="PIRNR000948"/>
    </source>
</evidence>
<dbReference type="InterPro" id="IPR041805">
    <property type="entry name" value="ASMase/PPN1_MPP"/>
</dbReference>
<feature type="chain" id="PRO_5042137074" description="Sphingomyelin phosphodiesterase" evidence="6">
    <location>
        <begin position="17"/>
        <end position="737"/>
    </location>
</feature>
<proteinExistence type="inferred from homology"/>
<evidence type="ECO:0000256" key="4">
    <source>
        <dbReference type="PIRSR" id="PIRSR000948-1"/>
    </source>
</evidence>
<dbReference type="InterPro" id="IPR011160">
    <property type="entry name" value="Sphingomy_PDE"/>
</dbReference>
<dbReference type="Gene3D" id="3.60.21.10">
    <property type="match status" value="1"/>
</dbReference>
<keyword evidence="6" id="KW-0732">Signal</keyword>
<feature type="disulfide bond" evidence="5">
    <location>
        <begin position="274"/>
        <end position="282"/>
    </location>
</feature>
<feature type="binding site" evidence="4">
    <location>
        <position position="259"/>
    </location>
    <ligand>
        <name>Zn(2+)</name>
        <dbReference type="ChEBI" id="CHEBI:29105"/>
        <label>1</label>
    </ligand>
</feature>
<sequence length="737" mass="82544">MKFSVLVALAAAGAMAATPSRRDDSPVYTASKTFPTQGFDGMYYMPEGTEQQPRPKINRVDGQGYFPDSIANPYYIPPRPPSNEAVYPRKKESGDKENVISNIFDIGHQLFGNGNDNSAKCKLCRSALSSLKELVLIDPELLPEVAESICKTFNLATLFGLANQCEGVLGKGAYGPIAAQLLAYGDYSGDSTDGQAICAMSPVQFCDWPDRTLSDDFLDNWFGGSRHAPQHVVDSWEKKRDQAHQRKSDNLLRVAHVSDLHIDPRYLVGSEANCQYGDTIECCRMNSRNYGKYAGYVPWGQIQPWMIDEPANYWGAYKCDTPWSLMGASMEALKSVGGESGYDLALFTGDITAHDDIFHYSREFVLYSQQAIMDILKEHLGDTPLMPTLGNHDSSPLNLWAPHSLPDGRGNQFSWDSDYVAKLWSNKGFIDGDAANQVRRHYGAYSMSPRNGLRVISLNTDFWYKFNFFNFINSTNPDVSGMLRFLTDELFAAEEAGERVWIIGHVLTGWDGADSMDGPSNLFYQIVSRFAPQTIAHVFFGHTHEDQFHVYYYNDNGNPTTASQDTRNVVANAFVAPSVTTYTNLNPTFRVYQVDPETYEVYDFDQYYSEVDEFDDLINNNRNHGPVWRHLYSARESYGNFGKSQSAGKYVAPVQLDQGWWPDGAPLNASFWSALIDEMSVNPSVLDKFSKNQSSGSKKGNTCENDTCRKANECYMRSGTSTQGRRCNQDYASMARG</sequence>
<gene>
    <name evidence="8" type="ORF">MCUN1_003414</name>
</gene>
<dbReference type="GO" id="GO:0046872">
    <property type="term" value="F:metal ion binding"/>
    <property type="evidence" value="ECO:0007669"/>
    <property type="project" value="UniProtKB-KW"/>
</dbReference>
<feature type="binding site" evidence="4">
    <location>
        <position position="350"/>
    </location>
    <ligand>
        <name>Zn(2+)</name>
        <dbReference type="ChEBI" id="CHEBI:29105"/>
        <label>1</label>
    </ligand>
</feature>
<feature type="binding site" evidence="4">
    <location>
        <position position="261"/>
    </location>
    <ligand>
        <name>Zn(2+)</name>
        <dbReference type="ChEBI" id="CHEBI:29105"/>
        <label>1</label>
    </ligand>
</feature>
<dbReference type="InterPro" id="IPR004843">
    <property type="entry name" value="Calcineurin-like_PHP"/>
</dbReference>
<evidence type="ECO:0000256" key="2">
    <source>
        <dbReference type="ARBA" id="ARBA00023180"/>
    </source>
</evidence>
<dbReference type="GO" id="GO:0004767">
    <property type="term" value="F:sphingomyelin phosphodiesterase activity"/>
    <property type="evidence" value="ECO:0007669"/>
    <property type="project" value="UniProtKB-UniRule"/>
</dbReference>
<evidence type="ECO:0000313" key="9">
    <source>
        <dbReference type="Proteomes" id="UP001219933"/>
    </source>
</evidence>
<dbReference type="InterPro" id="IPR029052">
    <property type="entry name" value="Metallo-depent_PP-like"/>
</dbReference>
<evidence type="ECO:0000256" key="6">
    <source>
        <dbReference type="SAM" id="SignalP"/>
    </source>
</evidence>
<evidence type="ECO:0000256" key="1">
    <source>
        <dbReference type="ARBA" id="ARBA00022801"/>
    </source>
</evidence>
<dbReference type="GO" id="GO:0016020">
    <property type="term" value="C:membrane"/>
    <property type="evidence" value="ECO:0007669"/>
    <property type="project" value="GOC"/>
</dbReference>
<dbReference type="GO" id="GO:0006685">
    <property type="term" value="P:sphingomyelin catabolic process"/>
    <property type="evidence" value="ECO:0007669"/>
    <property type="project" value="UniProtKB-UniRule"/>
</dbReference>
<comment type="cofactor">
    <cofactor evidence="4">
        <name>Zn(2+)</name>
        <dbReference type="ChEBI" id="CHEBI:29105"/>
    </cofactor>
    <text evidence="4">Binds 2 Zn(2+) ions per subunit.</text>
</comment>